<dbReference type="RefSeq" id="WP_158658761.1">
    <property type="nucleotide sequence ID" value="NZ_AP027149.1"/>
</dbReference>
<dbReference type="PANTHER" id="PTHR34408:SF1">
    <property type="entry name" value="GLYCOSYL HYDROLASE FAMILY 19 DOMAIN-CONTAINING PROTEIN HI_1415"/>
    <property type="match status" value="1"/>
</dbReference>
<sequence length="160" mass="16358">MKTRMLFAATLAALALSCGANAAEYASPINVRSGPGGKWPVVATIPAGVDVQVLTCAAGWKWRWCQVQAGDVKGWVKEVGLGRTGGHADVAGVVTQDATALHKAPRLFSHVIATIPAGASVDVVHCASGLGSGWCKVGYGGAVGYVRGGLLARNTFGLPF</sequence>
<protein>
    <recommendedName>
        <fullName evidence="2">SH3b domain-containing protein</fullName>
    </recommendedName>
</protein>
<accession>A0A1W6MWE6</accession>
<dbReference type="Pfam" id="PF08239">
    <property type="entry name" value="SH3_3"/>
    <property type="match status" value="2"/>
</dbReference>
<dbReference type="PANTHER" id="PTHR34408">
    <property type="entry name" value="FAMILY PROTEIN, PUTATIVE-RELATED"/>
    <property type="match status" value="1"/>
</dbReference>
<evidence type="ECO:0000256" key="1">
    <source>
        <dbReference type="SAM" id="SignalP"/>
    </source>
</evidence>
<dbReference type="EMBL" id="CP019948">
    <property type="protein sequence ID" value="ARN81918.1"/>
    <property type="molecule type" value="Genomic_DNA"/>
</dbReference>
<evidence type="ECO:0000313" key="4">
    <source>
        <dbReference type="Proteomes" id="UP000193978"/>
    </source>
</evidence>
<dbReference type="AlphaFoldDB" id="A0A1W6MWE6"/>
<dbReference type="Gene3D" id="2.30.30.40">
    <property type="entry name" value="SH3 Domains"/>
    <property type="match status" value="2"/>
</dbReference>
<feature type="domain" description="SH3b" evidence="2">
    <location>
        <begin position="20"/>
        <end position="85"/>
    </location>
</feature>
<evidence type="ECO:0000259" key="2">
    <source>
        <dbReference type="SMART" id="SM00287"/>
    </source>
</evidence>
<keyword evidence="1" id="KW-0732">Signal</keyword>
<dbReference type="KEGG" id="mbry:B1812_13430"/>
<dbReference type="OrthoDB" id="8074373at2"/>
<dbReference type="PROSITE" id="PS51257">
    <property type="entry name" value="PROKAR_LIPOPROTEIN"/>
    <property type="match status" value="1"/>
</dbReference>
<feature type="chain" id="PRO_5012032049" description="SH3b domain-containing protein" evidence="1">
    <location>
        <begin position="23"/>
        <end position="160"/>
    </location>
</feature>
<dbReference type="Proteomes" id="UP000193978">
    <property type="component" value="Chromosome"/>
</dbReference>
<gene>
    <name evidence="3" type="ORF">B1812_13430</name>
</gene>
<name>A0A1W6MWE6_9HYPH</name>
<feature type="signal peptide" evidence="1">
    <location>
        <begin position="1"/>
        <end position="22"/>
    </location>
</feature>
<dbReference type="InterPro" id="IPR003646">
    <property type="entry name" value="SH3-like_bac-type"/>
</dbReference>
<reference evidence="3 4" key="1">
    <citation type="submission" date="2017-02" db="EMBL/GenBank/DDBJ databases">
        <authorList>
            <person name="Peterson S.W."/>
        </authorList>
    </citation>
    <scope>NUCLEOTIDE SEQUENCE [LARGE SCALE GENOMIC DNA]</scope>
    <source>
        <strain evidence="3 4">S285</strain>
    </source>
</reference>
<dbReference type="STRING" id="655015.B1812_13430"/>
<evidence type="ECO:0000313" key="3">
    <source>
        <dbReference type="EMBL" id="ARN81918.1"/>
    </source>
</evidence>
<keyword evidence="4" id="KW-1185">Reference proteome</keyword>
<feature type="domain" description="SH3b" evidence="2">
    <location>
        <begin position="89"/>
        <end position="155"/>
    </location>
</feature>
<dbReference type="SMART" id="SM00287">
    <property type="entry name" value="SH3b"/>
    <property type="match status" value="2"/>
</dbReference>
<organism evidence="3 4">
    <name type="scientific">Methylocystis bryophila</name>
    <dbReference type="NCBI Taxonomy" id="655015"/>
    <lineage>
        <taxon>Bacteria</taxon>
        <taxon>Pseudomonadati</taxon>
        <taxon>Pseudomonadota</taxon>
        <taxon>Alphaproteobacteria</taxon>
        <taxon>Hyphomicrobiales</taxon>
        <taxon>Methylocystaceae</taxon>
        <taxon>Methylocystis</taxon>
    </lineage>
</organism>
<dbReference type="InterPro" id="IPR052354">
    <property type="entry name" value="Cell_Wall_Dynamics_Protein"/>
</dbReference>
<proteinExistence type="predicted"/>